<name>B7JYH0_RIPO1</name>
<dbReference type="KEGG" id="cyp:PCC8801_0757"/>
<evidence type="ECO:0000313" key="2">
    <source>
        <dbReference type="Proteomes" id="UP000008204"/>
    </source>
</evidence>
<dbReference type="HOGENOM" id="CLU_2857959_0_0_3"/>
<organism evidence="1 2">
    <name type="scientific">Rippkaea orientalis (strain PCC 8801 / RF-1)</name>
    <name type="common">Cyanothece sp. (strain PCC 8801)</name>
    <dbReference type="NCBI Taxonomy" id="41431"/>
    <lineage>
        <taxon>Bacteria</taxon>
        <taxon>Bacillati</taxon>
        <taxon>Cyanobacteriota</taxon>
        <taxon>Cyanophyceae</taxon>
        <taxon>Oscillatoriophycideae</taxon>
        <taxon>Chroococcales</taxon>
        <taxon>Aphanothecaceae</taxon>
        <taxon>Rippkaea</taxon>
        <taxon>Rippkaea orientalis</taxon>
    </lineage>
</organism>
<dbReference type="Proteomes" id="UP000008204">
    <property type="component" value="Chromosome"/>
</dbReference>
<keyword evidence="2" id="KW-1185">Reference proteome</keyword>
<dbReference type="eggNOG" id="ENOG50330SB">
    <property type="taxonomic scope" value="Bacteria"/>
</dbReference>
<proteinExistence type="predicted"/>
<dbReference type="STRING" id="41431.PCC8801_0757"/>
<dbReference type="EMBL" id="CP001287">
    <property type="protein sequence ID" value="ACK64840.1"/>
    <property type="molecule type" value="Genomic_DNA"/>
</dbReference>
<dbReference type="RefSeq" id="WP_012594116.1">
    <property type="nucleotide sequence ID" value="NC_011726.1"/>
</dbReference>
<reference evidence="2" key="1">
    <citation type="journal article" date="2011" name="MBio">
        <title>Novel metabolic attributes of the genus Cyanothece, comprising a group of unicellular nitrogen-fixing Cyanobacteria.</title>
        <authorList>
            <person name="Bandyopadhyay A."/>
            <person name="Elvitigala T."/>
            <person name="Welsh E."/>
            <person name="Stockel J."/>
            <person name="Liberton M."/>
            <person name="Min H."/>
            <person name="Sherman L.A."/>
            <person name="Pakrasi H.B."/>
        </authorList>
    </citation>
    <scope>NUCLEOTIDE SEQUENCE [LARGE SCALE GENOMIC DNA]</scope>
    <source>
        <strain evidence="2">PCC 8801</strain>
    </source>
</reference>
<evidence type="ECO:0000313" key="1">
    <source>
        <dbReference type="EMBL" id="ACK64840.1"/>
    </source>
</evidence>
<accession>B7JYH0</accession>
<sequence>MLVILANDNILSVRAVCQGCLLANNQGLPRWNEGKLSCGYSLSPLDNHQPQRYQCEMGFQVAQIEEAA</sequence>
<dbReference type="OrthoDB" id="515521at2"/>
<protein>
    <submittedName>
        <fullName evidence="1">Uncharacterized protein</fullName>
    </submittedName>
</protein>
<dbReference type="AlphaFoldDB" id="B7JYH0"/>
<gene>
    <name evidence="1" type="ordered locus">PCC8801_0757</name>
</gene>